<dbReference type="InterPro" id="IPR056924">
    <property type="entry name" value="SH3_Tf2-1"/>
</dbReference>
<feature type="domain" description="Tf2-1-like SH3-like" evidence="2">
    <location>
        <begin position="5"/>
        <end position="55"/>
    </location>
</feature>
<dbReference type="PANTHER" id="PTHR46148">
    <property type="entry name" value="CHROMO DOMAIN-CONTAINING PROTEIN"/>
    <property type="match status" value="1"/>
</dbReference>
<dbReference type="Pfam" id="PF00385">
    <property type="entry name" value="Chromo"/>
    <property type="match status" value="1"/>
</dbReference>
<accession>A0AAF0UXI7</accession>
<gene>
    <name evidence="3" type="ORF">MTR67_048203</name>
</gene>
<organism evidence="3 4">
    <name type="scientific">Solanum verrucosum</name>
    <dbReference type="NCBI Taxonomy" id="315347"/>
    <lineage>
        <taxon>Eukaryota</taxon>
        <taxon>Viridiplantae</taxon>
        <taxon>Streptophyta</taxon>
        <taxon>Embryophyta</taxon>
        <taxon>Tracheophyta</taxon>
        <taxon>Spermatophyta</taxon>
        <taxon>Magnoliopsida</taxon>
        <taxon>eudicotyledons</taxon>
        <taxon>Gunneridae</taxon>
        <taxon>Pentapetalae</taxon>
        <taxon>asterids</taxon>
        <taxon>lamiids</taxon>
        <taxon>Solanales</taxon>
        <taxon>Solanaceae</taxon>
        <taxon>Solanoideae</taxon>
        <taxon>Solaneae</taxon>
        <taxon>Solanum</taxon>
    </lineage>
</organism>
<dbReference type="PANTHER" id="PTHR46148:SF56">
    <property type="entry name" value="RETROTRANSPOSON PROTEIN"/>
    <property type="match status" value="1"/>
</dbReference>
<evidence type="ECO:0000313" key="4">
    <source>
        <dbReference type="Proteomes" id="UP001234989"/>
    </source>
</evidence>
<dbReference type="AlphaFoldDB" id="A0AAF0UXI7"/>
<feature type="domain" description="Chromo" evidence="1">
    <location>
        <begin position="82"/>
        <end position="128"/>
    </location>
</feature>
<reference evidence="3" key="1">
    <citation type="submission" date="2023-08" db="EMBL/GenBank/DDBJ databases">
        <title>A de novo genome assembly of Solanum verrucosum Schlechtendal, a Mexican diploid species geographically isolated from the other diploid A-genome species in potato relatives.</title>
        <authorList>
            <person name="Hosaka K."/>
        </authorList>
    </citation>
    <scope>NUCLEOTIDE SEQUENCE</scope>
    <source>
        <tissue evidence="3">Young leaves</tissue>
    </source>
</reference>
<dbReference type="EMBL" id="CP133622">
    <property type="protein sequence ID" value="WMV54818.1"/>
    <property type="molecule type" value="Genomic_DNA"/>
</dbReference>
<dbReference type="Pfam" id="PF24626">
    <property type="entry name" value="SH3_Tf2-1"/>
    <property type="match status" value="1"/>
</dbReference>
<sequence length="134" mass="15712">MKGVMRFGKKGKLSPWYIGPYRISKSIGNVAYELELPQELEAVHSVFHISMLKKCMEDPSLIIPTKYISIKDSLSYEKIHVQILDRQICKLRTKEVALVKVLWRNQFVEETTWEAEENMKKRYPHLFESGEVPN</sequence>
<proteinExistence type="predicted"/>
<evidence type="ECO:0008006" key="5">
    <source>
        <dbReference type="Google" id="ProtNLM"/>
    </source>
</evidence>
<evidence type="ECO:0000313" key="3">
    <source>
        <dbReference type="EMBL" id="WMV54818.1"/>
    </source>
</evidence>
<dbReference type="Proteomes" id="UP001234989">
    <property type="component" value="Chromosome 11"/>
</dbReference>
<keyword evidence="4" id="KW-1185">Reference proteome</keyword>
<evidence type="ECO:0000259" key="2">
    <source>
        <dbReference type="Pfam" id="PF24626"/>
    </source>
</evidence>
<dbReference type="InterPro" id="IPR023780">
    <property type="entry name" value="Chromo_domain"/>
</dbReference>
<name>A0AAF0UXI7_SOLVR</name>
<evidence type="ECO:0000259" key="1">
    <source>
        <dbReference type="Pfam" id="PF00385"/>
    </source>
</evidence>
<protein>
    <recommendedName>
        <fullName evidence="5">Chromo domain-containing protein</fullName>
    </recommendedName>
</protein>